<dbReference type="PROSITE" id="PS00194">
    <property type="entry name" value="THIOREDOXIN_1"/>
    <property type="match status" value="3"/>
</dbReference>
<evidence type="ECO:0000313" key="16">
    <source>
        <dbReference type="WBParaSite" id="ACRNAN_scaffold538.g32798.t1"/>
    </source>
</evidence>
<dbReference type="AlphaFoldDB" id="A0A914E4Q7"/>
<dbReference type="CDD" id="cd02961">
    <property type="entry name" value="PDI_a_family"/>
    <property type="match status" value="2"/>
</dbReference>
<keyword evidence="8 11" id="KW-1015">Disulfide bond</keyword>
<dbReference type="NCBIfam" id="TIGR01126">
    <property type="entry name" value="pdi_dom"/>
    <property type="match status" value="3"/>
</dbReference>
<dbReference type="InterPro" id="IPR036249">
    <property type="entry name" value="Thioredoxin-like_sf"/>
</dbReference>
<evidence type="ECO:0000256" key="5">
    <source>
        <dbReference type="ARBA" id="ARBA00022729"/>
    </source>
</evidence>
<dbReference type="FunFam" id="3.40.30.10:FF:000017">
    <property type="entry name" value="Protein disulfide-isomerase A4"/>
    <property type="match status" value="2"/>
</dbReference>
<feature type="domain" description="Thioredoxin" evidence="14">
    <location>
        <begin position="471"/>
        <end position="601"/>
    </location>
</feature>
<evidence type="ECO:0000256" key="10">
    <source>
        <dbReference type="ARBA" id="ARBA00023284"/>
    </source>
</evidence>
<dbReference type="Proteomes" id="UP000887540">
    <property type="component" value="Unplaced"/>
</dbReference>
<feature type="domain" description="Thioredoxin" evidence="14">
    <location>
        <begin position="13"/>
        <end position="130"/>
    </location>
</feature>
<dbReference type="InterPro" id="IPR005792">
    <property type="entry name" value="Prot_disulphide_isomerase"/>
</dbReference>
<evidence type="ECO:0000256" key="6">
    <source>
        <dbReference type="ARBA" id="ARBA00022737"/>
    </source>
</evidence>
<evidence type="ECO:0000256" key="12">
    <source>
        <dbReference type="RuleBase" id="RU004208"/>
    </source>
</evidence>
<evidence type="ECO:0000313" key="15">
    <source>
        <dbReference type="Proteomes" id="UP000887540"/>
    </source>
</evidence>
<dbReference type="PROSITE" id="PS51352">
    <property type="entry name" value="THIOREDOXIN_2"/>
    <property type="match status" value="3"/>
</dbReference>
<feature type="domain" description="Thioredoxin" evidence="14">
    <location>
        <begin position="132"/>
        <end position="260"/>
    </location>
</feature>
<evidence type="ECO:0000256" key="9">
    <source>
        <dbReference type="ARBA" id="ARBA00023235"/>
    </source>
</evidence>
<dbReference type="Pfam" id="PF13848">
    <property type="entry name" value="Thioredoxin_6"/>
    <property type="match status" value="1"/>
</dbReference>
<protein>
    <recommendedName>
        <fullName evidence="4 13">Protein disulfide-isomerase</fullName>
        <ecNumber evidence="4 13">5.3.4.1</ecNumber>
    </recommendedName>
</protein>
<comment type="catalytic activity">
    <reaction evidence="1 13">
        <text>Catalyzes the rearrangement of -S-S- bonds in proteins.</text>
        <dbReference type="EC" id="5.3.4.1"/>
    </reaction>
</comment>
<keyword evidence="5 13" id="KW-0732">Signal</keyword>
<dbReference type="GO" id="GO:0009986">
    <property type="term" value="C:cell surface"/>
    <property type="evidence" value="ECO:0007669"/>
    <property type="project" value="TreeGrafter"/>
</dbReference>
<keyword evidence="7" id="KW-0256">Endoplasmic reticulum</keyword>
<reference evidence="16" key="1">
    <citation type="submission" date="2022-11" db="UniProtKB">
        <authorList>
            <consortium name="WormBaseParasite"/>
        </authorList>
    </citation>
    <scope>IDENTIFICATION</scope>
</reference>
<dbReference type="Pfam" id="PF00085">
    <property type="entry name" value="Thioredoxin"/>
    <property type="match status" value="3"/>
</dbReference>
<dbReference type="FunFam" id="3.40.30.10:FF:000428">
    <property type="entry name" value="Protein disulfide-isomerase A4"/>
    <property type="match status" value="1"/>
</dbReference>
<evidence type="ECO:0000256" key="11">
    <source>
        <dbReference type="PIRSR" id="PIRSR605792-51"/>
    </source>
</evidence>
<dbReference type="FunFam" id="3.40.30.10:FF:000403">
    <property type="entry name" value="Protein disulfide-isomerase A4"/>
    <property type="match status" value="1"/>
</dbReference>
<feature type="signal peptide" evidence="13">
    <location>
        <begin position="1"/>
        <end position="18"/>
    </location>
</feature>
<dbReference type="CDD" id="cd02995">
    <property type="entry name" value="PDI_a_PDI_a'_C"/>
    <property type="match status" value="1"/>
</dbReference>
<keyword evidence="9 13" id="KW-0413">Isomerase</keyword>
<keyword evidence="15" id="KW-1185">Reference proteome</keyword>
<dbReference type="Gene3D" id="3.40.30.10">
    <property type="entry name" value="Glutaredoxin"/>
    <property type="match status" value="5"/>
</dbReference>
<organism evidence="15 16">
    <name type="scientific">Acrobeloides nanus</name>
    <dbReference type="NCBI Taxonomy" id="290746"/>
    <lineage>
        <taxon>Eukaryota</taxon>
        <taxon>Metazoa</taxon>
        <taxon>Ecdysozoa</taxon>
        <taxon>Nematoda</taxon>
        <taxon>Chromadorea</taxon>
        <taxon>Rhabditida</taxon>
        <taxon>Tylenchina</taxon>
        <taxon>Cephalobomorpha</taxon>
        <taxon>Cephaloboidea</taxon>
        <taxon>Cephalobidae</taxon>
        <taxon>Acrobeloides</taxon>
    </lineage>
</organism>
<dbReference type="GO" id="GO:0034976">
    <property type="term" value="P:response to endoplasmic reticulum stress"/>
    <property type="evidence" value="ECO:0007669"/>
    <property type="project" value="TreeGrafter"/>
</dbReference>
<evidence type="ECO:0000256" key="13">
    <source>
        <dbReference type="RuleBase" id="RU361130"/>
    </source>
</evidence>
<dbReference type="InterPro" id="IPR013766">
    <property type="entry name" value="Thioredoxin_domain"/>
</dbReference>
<keyword evidence="6" id="KW-0677">Repeat</keyword>
<evidence type="ECO:0000256" key="3">
    <source>
        <dbReference type="ARBA" id="ARBA00006347"/>
    </source>
</evidence>
<evidence type="ECO:0000256" key="1">
    <source>
        <dbReference type="ARBA" id="ARBA00001182"/>
    </source>
</evidence>
<dbReference type="PANTHER" id="PTHR18929:SF210">
    <property type="entry name" value="PROTEIN DISULFIDE-ISOMERASE A4"/>
    <property type="match status" value="1"/>
</dbReference>
<comment type="subcellular location">
    <subcellularLocation>
        <location evidence="2">Endoplasmic reticulum lumen</location>
    </subcellularLocation>
</comment>
<sequence length="610" mass="69954">MLIQFLVFSLFLLNFSLAEEGITFEKDEGVYVLTDKNFDAFLEQNPTTLIEFYAPWCGHCKQLAPEYSKAAGQLKDIPLAKVDCTVETEVSKRFDIKGYPTLKFWHKDGDGPSDYDGGRDAESIVAWINQKTDPNYKPPPEEVVSLTVETFEEFVSDKPIMLVEFYAPWCGHCKKLTPEYEKAARKLKEHNIPLAKVDATVEKRLGDQFGVQGYPTLKILRNGQRYDYDGPREAEGIIKYMLEQARPAAKHLKTIKEAQRMFLKDDVTIIGFFATEDSRSFEAFKESAEKTRPEFKAVGYTTEPEVLKHFKAKPNDIVIFYPEIYWSKNEPRSRTYNKEKAEIEDLLVFWRDNSAPLVGQMTRMNAATKYTKRPLVVVYYNVDFSVQYREGTEYWRQKVLAIANKYKDQKYKFAIADEEEFAQELTEVGLGDSGLEHNVVVFGYDGKKYPMNPDEFDGELDENLEAFMKKINSGKAKPHVKSQPVPKDDKGPLKTLVASNFAKIVNDESKDALIEFYAPWCGHCKSFEPKYKQLAAKLQKEQPNLVLAKFDATANDAPESFKVEGFPTIYFAPSGKKTEPIKYTGNRDLADLENFMKKHAVKSYQKKDEL</sequence>
<evidence type="ECO:0000256" key="8">
    <source>
        <dbReference type="ARBA" id="ARBA00023157"/>
    </source>
</evidence>
<feature type="chain" id="PRO_5038168436" description="Protein disulfide-isomerase" evidence="13">
    <location>
        <begin position="19"/>
        <end position="610"/>
    </location>
</feature>
<evidence type="ECO:0000256" key="2">
    <source>
        <dbReference type="ARBA" id="ARBA00004319"/>
    </source>
</evidence>
<keyword evidence="10 11" id="KW-0676">Redox-active center</keyword>
<evidence type="ECO:0000259" key="14">
    <source>
        <dbReference type="PROSITE" id="PS51352"/>
    </source>
</evidence>
<dbReference type="PANTHER" id="PTHR18929">
    <property type="entry name" value="PROTEIN DISULFIDE ISOMERASE"/>
    <property type="match status" value="1"/>
</dbReference>
<feature type="disulfide bond" description="Redox-active" evidence="11">
    <location>
        <begin position="170"/>
        <end position="173"/>
    </location>
</feature>
<feature type="disulfide bond" description="Redox-active" evidence="11">
    <location>
        <begin position="521"/>
        <end position="524"/>
    </location>
</feature>
<dbReference type="WBParaSite" id="ACRNAN_scaffold538.g32798.t1">
    <property type="protein sequence ID" value="ACRNAN_scaffold538.g32798.t1"/>
    <property type="gene ID" value="ACRNAN_scaffold538.g32798"/>
</dbReference>
<dbReference type="GO" id="GO:0003756">
    <property type="term" value="F:protein disulfide isomerase activity"/>
    <property type="evidence" value="ECO:0007669"/>
    <property type="project" value="UniProtKB-EC"/>
</dbReference>
<dbReference type="InterPro" id="IPR017937">
    <property type="entry name" value="Thioredoxin_CS"/>
</dbReference>
<evidence type="ECO:0000256" key="4">
    <source>
        <dbReference type="ARBA" id="ARBA00012723"/>
    </source>
</evidence>
<proteinExistence type="inferred from homology"/>
<dbReference type="InterPro" id="IPR005788">
    <property type="entry name" value="PDI_thioredoxin-like_dom"/>
</dbReference>
<comment type="similarity">
    <text evidence="3 12">Belongs to the protein disulfide isomerase family.</text>
</comment>
<dbReference type="SUPFAM" id="SSF52833">
    <property type="entry name" value="Thioredoxin-like"/>
    <property type="match status" value="5"/>
</dbReference>
<dbReference type="GO" id="GO:0005788">
    <property type="term" value="C:endoplasmic reticulum lumen"/>
    <property type="evidence" value="ECO:0007669"/>
    <property type="project" value="UniProtKB-SubCell"/>
</dbReference>
<accession>A0A914E4Q7</accession>
<dbReference type="GO" id="GO:0006457">
    <property type="term" value="P:protein folding"/>
    <property type="evidence" value="ECO:0007669"/>
    <property type="project" value="TreeGrafter"/>
</dbReference>
<evidence type="ECO:0000256" key="7">
    <source>
        <dbReference type="ARBA" id="ARBA00022824"/>
    </source>
</evidence>
<dbReference type="NCBIfam" id="TIGR01130">
    <property type="entry name" value="ER_PDI_fam"/>
    <property type="match status" value="1"/>
</dbReference>
<dbReference type="PRINTS" id="PR00312">
    <property type="entry name" value="CALSEQUESTRN"/>
</dbReference>
<name>A0A914E4Q7_9BILA</name>
<dbReference type="CDD" id="cd03073">
    <property type="entry name" value="PDI_b'_ERp72_ERp57"/>
    <property type="match status" value="1"/>
</dbReference>
<dbReference type="EC" id="5.3.4.1" evidence="4 13"/>